<dbReference type="InterPro" id="IPR000504">
    <property type="entry name" value="RRM_dom"/>
</dbReference>
<dbReference type="SMART" id="SM00360">
    <property type="entry name" value="RRM"/>
    <property type="match status" value="2"/>
</dbReference>
<protein>
    <recommendedName>
        <fullName evidence="8">RNA binding motif protein 4</fullName>
    </recommendedName>
</protein>
<dbReference type="Proteomes" id="UP000001519">
    <property type="component" value="Chromosome 8"/>
</dbReference>
<dbReference type="GO" id="GO:0016607">
    <property type="term" value="C:nuclear speck"/>
    <property type="evidence" value="ECO:0000318"/>
    <property type="project" value="GO_Central"/>
</dbReference>
<reference evidence="6" key="3">
    <citation type="submission" date="2025-08" db="UniProtKB">
        <authorList>
            <consortium name="Ensembl"/>
        </authorList>
    </citation>
    <scope>IDENTIFICATION</scope>
</reference>
<dbReference type="PROSITE" id="PS50102">
    <property type="entry name" value="RRM"/>
    <property type="match status" value="2"/>
</dbReference>
<dbReference type="EMBL" id="CABD030060121">
    <property type="status" value="NOT_ANNOTATED_CDS"/>
    <property type="molecule type" value="Genomic_DNA"/>
</dbReference>
<sequence length="315" mass="35330">MMKLFIRNLPQEATEQEIRKVLECDIIKNYGFVHIEDKTAAEDTIHNLHHYKLHGVNINVEASKNKSKASTKLHVGNISPTCTNQELRAKFEKYGPVIECDIVKDYVLIHFIHTEWSEDAVRPSGALTTQTRLRTAPGMGDQCGCYQCKKEGHWSKECPVDRTGRVADFTEQCNEQYAAVHTPYTMGYGESRYYNDAYAALDYYKRYWVCSYEAVAAAAAASAEQTMSHLPQVQSTTVTNRYLLPSSCAAATSAAMAAAPATTSSYSMLPTVGEGYGYGPESELFQASAATRNSLHDMARYEREHYVDRAWYSAF</sequence>
<keyword evidence="2" id="KW-0479">Metal-binding</keyword>
<evidence type="ECO:0000256" key="1">
    <source>
        <dbReference type="ARBA" id="ARBA00022884"/>
    </source>
</evidence>
<keyword evidence="2" id="KW-0863">Zinc-finger</keyword>
<dbReference type="OMA" id="CHSARYN"/>
<evidence type="ECO:0000313" key="6">
    <source>
        <dbReference type="Ensembl" id="ENSGGOP00000029700.1"/>
    </source>
</evidence>
<dbReference type="PANTHER" id="PTHR48025">
    <property type="entry name" value="OS02G0815200 PROTEIN"/>
    <property type="match status" value="1"/>
</dbReference>
<dbReference type="GeneTree" id="ENSGT00940000163468"/>
<dbReference type="Gene3D" id="3.30.70.330">
    <property type="match status" value="2"/>
</dbReference>
<keyword evidence="1 3" id="KW-0694">RNA-binding</keyword>
<dbReference type="PANTHER" id="PTHR48025:SF26">
    <property type="entry name" value="HETEROGENEOUS NUCLEAR RIBONUCLEOPROTEIN M-RELATED"/>
    <property type="match status" value="1"/>
</dbReference>
<evidence type="ECO:0000256" key="3">
    <source>
        <dbReference type="PROSITE-ProRule" id="PRU00176"/>
    </source>
</evidence>
<feature type="domain" description="RRM" evidence="4">
    <location>
        <begin position="2"/>
        <end position="65"/>
    </location>
</feature>
<evidence type="ECO:0000256" key="2">
    <source>
        <dbReference type="PROSITE-ProRule" id="PRU00047"/>
    </source>
</evidence>
<dbReference type="InParanoid" id="A0A2I2Y471"/>
<dbReference type="GO" id="GO:0003729">
    <property type="term" value="F:mRNA binding"/>
    <property type="evidence" value="ECO:0000318"/>
    <property type="project" value="GO_Central"/>
</dbReference>
<dbReference type="InterPro" id="IPR036875">
    <property type="entry name" value="Znf_CCHC_sf"/>
</dbReference>
<accession>A0A2I2Y471</accession>
<dbReference type="InterPro" id="IPR050502">
    <property type="entry name" value="Euk_RNA-bind_prot"/>
</dbReference>
<keyword evidence="2" id="KW-0862">Zinc</keyword>
<dbReference type="Gene3D" id="4.10.60.10">
    <property type="entry name" value="Zinc finger, CCHC-type"/>
    <property type="match status" value="1"/>
</dbReference>
<dbReference type="Pfam" id="PF00076">
    <property type="entry name" value="RRM_1"/>
    <property type="match status" value="2"/>
</dbReference>
<dbReference type="GO" id="GO:0007623">
    <property type="term" value="P:circadian rhythm"/>
    <property type="evidence" value="ECO:0000318"/>
    <property type="project" value="GO_Central"/>
</dbReference>
<reference evidence="6 7" key="2">
    <citation type="journal article" date="2012" name="Nature">
        <title>Insights into hominid evolution from the gorilla genome sequence.</title>
        <authorList>
            <person name="Scally A."/>
            <person name="Dutheil J.Y."/>
            <person name="Hillier L.W."/>
            <person name="Jordan G.E."/>
            <person name="Goodhead I."/>
            <person name="Herrero J."/>
            <person name="Hobolth A."/>
            <person name="Lappalainen T."/>
            <person name="Mailund T."/>
            <person name="Marques-Bonet T."/>
            <person name="McCarthy S."/>
            <person name="Montgomery S.H."/>
            <person name="Schwalie P.C."/>
            <person name="Tang Y.A."/>
            <person name="Ward M.C."/>
            <person name="Xue Y."/>
            <person name="Yngvadottir B."/>
            <person name="Alkan C."/>
            <person name="Andersen L.N."/>
            <person name="Ayub Q."/>
            <person name="Ball E.V."/>
            <person name="Beal K."/>
            <person name="Bradley B.J."/>
            <person name="Chen Y."/>
            <person name="Clee C.M."/>
            <person name="Fitzgerald S."/>
            <person name="Graves T.A."/>
            <person name="Gu Y."/>
            <person name="Heath P."/>
            <person name="Heger A."/>
            <person name="Karakoc E."/>
            <person name="Kolb-Kokocinski A."/>
            <person name="Laird G.K."/>
            <person name="Lunter G."/>
            <person name="Meader S."/>
            <person name="Mort M."/>
            <person name="Mullikin J.C."/>
            <person name="Munch K."/>
            <person name="O'Connor T.D."/>
            <person name="Phillips A.D."/>
            <person name="Prado-Martinez J."/>
            <person name="Rogers A.S."/>
            <person name="Sajjadian S."/>
            <person name="Schmidt D."/>
            <person name="Shaw K."/>
            <person name="Simpson J.T."/>
            <person name="Stenson P.D."/>
            <person name="Turner D.J."/>
            <person name="Vigilant L."/>
            <person name="Vilella A.J."/>
            <person name="Whitener W."/>
            <person name="Zhu B."/>
            <person name="Cooper D.N."/>
            <person name="de Jong P."/>
            <person name="Dermitzakis E.T."/>
            <person name="Eichler E.E."/>
            <person name="Flicek P."/>
            <person name="Goldman N."/>
            <person name="Mundy N.I."/>
            <person name="Ning Z."/>
            <person name="Odom D.T."/>
            <person name="Ponting C.P."/>
            <person name="Quail M.A."/>
            <person name="Ryder O.A."/>
            <person name="Searle S.M."/>
            <person name="Warren W.C."/>
            <person name="Wilson R.K."/>
            <person name="Schierup M.H."/>
            <person name="Rogers J."/>
            <person name="Tyler-Smith C."/>
            <person name="Durbin R."/>
        </authorList>
    </citation>
    <scope>NUCLEOTIDE SEQUENCE [LARGE SCALE GENOMIC DNA]</scope>
</reference>
<dbReference type="Pfam" id="PF00098">
    <property type="entry name" value="zf-CCHC"/>
    <property type="match status" value="1"/>
</dbReference>
<dbReference type="AlphaFoldDB" id="A0A2I2Y471"/>
<dbReference type="SUPFAM" id="SSF54928">
    <property type="entry name" value="RNA-binding domain, RBD"/>
    <property type="match status" value="2"/>
</dbReference>
<evidence type="ECO:0000259" key="4">
    <source>
        <dbReference type="PROSITE" id="PS50102"/>
    </source>
</evidence>
<keyword evidence="7" id="KW-1185">Reference proteome</keyword>
<feature type="domain" description="CCHC-type" evidence="5">
    <location>
        <begin position="145"/>
        <end position="159"/>
    </location>
</feature>
<dbReference type="InterPro" id="IPR035979">
    <property type="entry name" value="RBD_domain_sf"/>
</dbReference>
<dbReference type="SMART" id="SM00343">
    <property type="entry name" value="ZnF_C2HC"/>
    <property type="match status" value="1"/>
</dbReference>
<reference evidence="6" key="4">
    <citation type="submission" date="2025-09" db="UniProtKB">
        <authorList>
            <consortium name="Ensembl"/>
        </authorList>
    </citation>
    <scope>IDENTIFICATION</scope>
</reference>
<dbReference type="InterPro" id="IPR001878">
    <property type="entry name" value="Znf_CCHC"/>
</dbReference>
<evidence type="ECO:0000313" key="7">
    <source>
        <dbReference type="Proteomes" id="UP000001519"/>
    </source>
</evidence>
<dbReference type="InterPro" id="IPR012677">
    <property type="entry name" value="Nucleotide-bd_a/b_plait_sf"/>
</dbReference>
<dbReference type="SUPFAM" id="SSF57756">
    <property type="entry name" value="Retrovirus zinc finger-like domains"/>
    <property type="match status" value="1"/>
</dbReference>
<dbReference type="PROSITE" id="PS50158">
    <property type="entry name" value="ZF_CCHC"/>
    <property type="match status" value="1"/>
</dbReference>
<dbReference type="GO" id="GO:0008270">
    <property type="term" value="F:zinc ion binding"/>
    <property type="evidence" value="ECO:0007669"/>
    <property type="project" value="UniProtKB-KW"/>
</dbReference>
<evidence type="ECO:0000259" key="5">
    <source>
        <dbReference type="PROSITE" id="PS50158"/>
    </source>
</evidence>
<feature type="domain" description="RRM" evidence="4">
    <location>
        <begin position="71"/>
        <end position="140"/>
    </location>
</feature>
<dbReference type="GO" id="GO:0000381">
    <property type="term" value="P:regulation of alternative mRNA splicing, via spliceosome"/>
    <property type="evidence" value="ECO:0000318"/>
    <property type="project" value="GO_Central"/>
</dbReference>
<dbReference type="STRING" id="9593.ENSGGOP00000029700"/>
<reference evidence="7" key="1">
    <citation type="submission" date="2011-05" db="EMBL/GenBank/DDBJ databases">
        <title>Insights into the evolution of the great apes provided by the gorilla genome.</title>
        <authorList>
            <person name="Scally A."/>
        </authorList>
    </citation>
    <scope>NUCLEOTIDE SEQUENCE [LARGE SCALE GENOMIC DNA]</scope>
</reference>
<proteinExistence type="predicted"/>
<organism evidence="6 7">
    <name type="scientific">Gorilla gorilla gorilla</name>
    <name type="common">Western lowland gorilla</name>
    <dbReference type="NCBI Taxonomy" id="9595"/>
    <lineage>
        <taxon>Eukaryota</taxon>
        <taxon>Metazoa</taxon>
        <taxon>Chordata</taxon>
        <taxon>Craniata</taxon>
        <taxon>Vertebrata</taxon>
        <taxon>Euteleostomi</taxon>
        <taxon>Mammalia</taxon>
        <taxon>Eutheria</taxon>
        <taxon>Euarchontoglires</taxon>
        <taxon>Primates</taxon>
        <taxon>Haplorrhini</taxon>
        <taxon>Catarrhini</taxon>
        <taxon>Hominidae</taxon>
        <taxon>Gorilla</taxon>
    </lineage>
</organism>
<evidence type="ECO:0008006" key="8">
    <source>
        <dbReference type="Google" id="ProtNLM"/>
    </source>
</evidence>
<name>A0A2I2Y471_GORGO</name>
<dbReference type="Ensembl" id="ENSGGOT00000045127.1">
    <property type="protein sequence ID" value="ENSGGOP00000029700.1"/>
    <property type="gene ID" value="ENSGGOG00000025398.2"/>
</dbReference>